<dbReference type="GO" id="GO:0003700">
    <property type="term" value="F:DNA-binding transcription factor activity"/>
    <property type="evidence" value="ECO:0007669"/>
    <property type="project" value="TreeGrafter"/>
</dbReference>
<evidence type="ECO:0000259" key="4">
    <source>
        <dbReference type="PROSITE" id="PS50932"/>
    </source>
</evidence>
<organism evidence="5 6">
    <name type="scientific">Motilibacter peucedani</name>
    <dbReference type="NCBI Taxonomy" id="598650"/>
    <lineage>
        <taxon>Bacteria</taxon>
        <taxon>Bacillati</taxon>
        <taxon>Actinomycetota</taxon>
        <taxon>Actinomycetes</taxon>
        <taxon>Motilibacterales</taxon>
        <taxon>Motilibacteraceae</taxon>
        <taxon>Motilibacter</taxon>
    </lineage>
</organism>
<dbReference type="InterPro" id="IPR010982">
    <property type="entry name" value="Lambda_DNA-bd_dom_sf"/>
</dbReference>
<dbReference type="Gene3D" id="3.40.50.2300">
    <property type="match status" value="2"/>
</dbReference>
<evidence type="ECO:0000313" key="6">
    <source>
        <dbReference type="Proteomes" id="UP000281955"/>
    </source>
</evidence>
<evidence type="ECO:0000256" key="2">
    <source>
        <dbReference type="ARBA" id="ARBA00023125"/>
    </source>
</evidence>
<dbReference type="GO" id="GO:0000976">
    <property type="term" value="F:transcription cis-regulatory region binding"/>
    <property type="evidence" value="ECO:0007669"/>
    <property type="project" value="TreeGrafter"/>
</dbReference>
<evidence type="ECO:0000256" key="3">
    <source>
        <dbReference type="ARBA" id="ARBA00023163"/>
    </source>
</evidence>
<protein>
    <submittedName>
        <fullName evidence="5">LacI family transcriptional regulator</fullName>
    </submittedName>
</protein>
<keyword evidence="6" id="KW-1185">Reference proteome</keyword>
<dbReference type="SMART" id="SM00354">
    <property type="entry name" value="HTH_LACI"/>
    <property type="match status" value="1"/>
</dbReference>
<accession>A0A420XQE9</accession>
<name>A0A420XQE9_9ACTN</name>
<feature type="domain" description="HTH lacI-type" evidence="4">
    <location>
        <begin position="3"/>
        <end position="57"/>
    </location>
</feature>
<dbReference type="CDD" id="cd06267">
    <property type="entry name" value="PBP1_LacI_sugar_binding-like"/>
    <property type="match status" value="1"/>
</dbReference>
<dbReference type="PANTHER" id="PTHR30146:SF109">
    <property type="entry name" value="HTH-TYPE TRANSCRIPTIONAL REGULATOR GALS"/>
    <property type="match status" value="1"/>
</dbReference>
<dbReference type="InterPro" id="IPR046335">
    <property type="entry name" value="LacI/GalR-like_sensor"/>
</dbReference>
<reference evidence="5 6" key="1">
    <citation type="submission" date="2018-10" db="EMBL/GenBank/DDBJ databases">
        <title>Genomic Encyclopedia of Archaeal and Bacterial Type Strains, Phase II (KMG-II): from individual species to whole genera.</title>
        <authorList>
            <person name="Goeker M."/>
        </authorList>
    </citation>
    <scope>NUCLEOTIDE SEQUENCE [LARGE SCALE GENOMIC DNA]</scope>
    <source>
        <strain evidence="5 6">RP-AC37</strain>
    </source>
</reference>
<dbReference type="PANTHER" id="PTHR30146">
    <property type="entry name" value="LACI-RELATED TRANSCRIPTIONAL REPRESSOR"/>
    <property type="match status" value="1"/>
</dbReference>
<keyword evidence="2" id="KW-0238">DNA-binding</keyword>
<gene>
    <name evidence="5" type="ORF">CLV35_1942</name>
</gene>
<dbReference type="RefSeq" id="WP_121193240.1">
    <property type="nucleotide sequence ID" value="NZ_RBWV01000011.1"/>
</dbReference>
<dbReference type="PROSITE" id="PS50932">
    <property type="entry name" value="HTH_LACI_2"/>
    <property type="match status" value="1"/>
</dbReference>
<dbReference type="SUPFAM" id="SSF47413">
    <property type="entry name" value="lambda repressor-like DNA-binding domains"/>
    <property type="match status" value="1"/>
</dbReference>
<dbReference type="Gene3D" id="1.10.260.40">
    <property type="entry name" value="lambda repressor-like DNA-binding domains"/>
    <property type="match status" value="1"/>
</dbReference>
<dbReference type="InParanoid" id="A0A420XQE9"/>
<dbReference type="CDD" id="cd01392">
    <property type="entry name" value="HTH_LacI"/>
    <property type="match status" value="1"/>
</dbReference>
<dbReference type="Proteomes" id="UP000281955">
    <property type="component" value="Unassembled WGS sequence"/>
</dbReference>
<dbReference type="Pfam" id="PF00356">
    <property type="entry name" value="LacI"/>
    <property type="match status" value="1"/>
</dbReference>
<keyword evidence="1" id="KW-0805">Transcription regulation</keyword>
<keyword evidence="3" id="KW-0804">Transcription</keyword>
<dbReference type="SUPFAM" id="SSF53822">
    <property type="entry name" value="Periplasmic binding protein-like I"/>
    <property type="match status" value="1"/>
</dbReference>
<dbReference type="EMBL" id="RBWV01000011">
    <property type="protein sequence ID" value="RKS75475.1"/>
    <property type="molecule type" value="Genomic_DNA"/>
</dbReference>
<dbReference type="OrthoDB" id="37081at2"/>
<evidence type="ECO:0000256" key="1">
    <source>
        <dbReference type="ARBA" id="ARBA00023015"/>
    </source>
</evidence>
<dbReference type="Pfam" id="PF13377">
    <property type="entry name" value="Peripla_BP_3"/>
    <property type="match status" value="1"/>
</dbReference>
<dbReference type="InterPro" id="IPR000843">
    <property type="entry name" value="HTH_LacI"/>
</dbReference>
<dbReference type="InterPro" id="IPR028082">
    <property type="entry name" value="Peripla_BP_I"/>
</dbReference>
<dbReference type="AlphaFoldDB" id="A0A420XQE9"/>
<proteinExistence type="predicted"/>
<comment type="caution">
    <text evidence="5">The sequence shown here is derived from an EMBL/GenBank/DDBJ whole genome shotgun (WGS) entry which is preliminary data.</text>
</comment>
<evidence type="ECO:0000313" key="5">
    <source>
        <dbReference type="EMBL" id="RKS75475.1"/>
    </source>
</evidence>
<sequence>MAASVKDVAAYAGVSEGTVSNTLNRPSVVRPATREKVLRAIEALGFVPDESARALRVGRSRVVGFVADDVSNPFYSDVARGAENVAYPNGTMVMICNSDGDTAREAVILERLVGQRVQGLLITPLTDDDGPLDRIAAAGTAVVVIGRRSRSGQHCSVHSDDRHGGRLAVEHLWQQGHRRLAFVGPQFHERLSGVQEFLAEQGADPDELLVLPARHADPLGGRSAGDTIAAQSPRRRVTAVLCGNDVLAIGVLQAMTHHGLRVPDDVAIVGYDDIDAAAGAAVPLTSIRQPRQLIGATAAEMLLEEITPGSGHVHRDHVFEPELVTRRSSAKRRPVRR</sequence>